<dbReference type="EMBL" id="CAJQZP010001146">
    <property type="protein sequence ID" value="CAG5022251.1"/>
    <property type="molecule type" value="Genomic_DNA"/>
</dbReference>
<keyword evidence="2" id="KW-1185">Reference proteome</keyword>
<protein>
    <submittedName>
        <fullName evidence="1">(apollo) hypothetical protein</fullName>
    </submittedName>
</protein>
<dbReference type="PANTHER" id="PTHR19446">
    <property type="entry name" value="REVERSE TRANSCRIPTASES"/>
    <property type="match status" value="1"/>
</dbReference>
<sequence>MKAMKSMKVGKAAGYDRVSLEMLGAGEDVVAGLLYTLFNLCWELKRVPGGRCKAVIVPIYNGKGSQQDCKNYRGISLLSIVGKLYAKVLIERVIKETEEKIWDEKIWNKTYKINLKRLDQEKLEAAANVAFWPENAEGVQCDHKEEAKLFRGTMAQICNLSTPRTSHLKRRAVY</sequence>
<organism evidence="1 2">
    <name type="scientific">Parnassius apollo</name>
    <name type="common">Apollo butterfly</name>
    <name type="synonym">Papilio apollo</name>
    <dbReference type="NCBI Taxonomy" id="110799"/>
    <lineage>
        <taxon>Eukaryota</taxon>
        <taxon>Metazoa</taxon>
        <taxon>Ecdysozoa</taxon>
        <taxon>Arthropoda</taxon>
        <taxon>Hexapoda</taxon>
        <taxon>Insecta</taxon>
        <taxon>Pterygota</taxon>
        <taxon>Neoptera</taxon>
        <taxon>Endopterygota</taxon>
        <taxon>Lepidoptera</taxon>
        <taxon>Glossata</taxon>
        <taxon>Ditrysia</taxon>
        <taxon>Papilionoidea</taxon>
        <taxon>Papilionidae</taxon>
        <taxon>Parnassiinae</taxon>
        <taxon>Parnassini</taxon>
        <taxon>Parnassius</taxon>
        <taxon>Parnassius</taxon>
    </lineage>
</organism>
<dbReference type="Proteomes" id="UP000691718">
    <property type="component" value="Unassembled WGS sequence"/>
</dbReference>
<dbReference type="OrthoDB" id="425681at2759"/>
<evidence type="ECO:0000313" key="1">
    <source>
        <dbReference type="EMBL" id="CAG5022251.1"/>
    </source>
</evidence>
<accession>A0A8S3XIA9</accession>
<dbReference type="AlphaFoldDB" id="A0A8S3XIA9"/>
<comment type="caution">
    <text evidence="1">The sequence shown here is derived from an EMBL/GenBank/DDBJ whole genome shotgun (WGS) entry which is preliminary data.</text>
</comment>
<evidence type="ECO:0000313" key="2">
    <source>
        <dbReference type="Proteomes" id="UP000691718"/>
    </source>
</evidence>
<reference evidence="1" key="1">
    <citation type="submission" date="2021-04" db="EMBL/GenBank/DDBJ databases">
        <authorList>
            <person name="Tunstrom K."/>
        </authorList>
    </citation>
    <scope>NUCLEOTIDE SEQUENCE</scope>
</reference>
<proteinExistence type="predicted"/>
<gene>
    <name evidence="1" type="ORF">PAPOLLO_LOCUS17725</name>
</gene>
<name>A0A8S3XIA9_PARAO</name>